<dbReference type="PANTHER" id="PTHR11839">
    <property type="entry name" value="UDP/ADP-SUGAR PYROPHOSPHATASE"/>
    <property type="match status" value="1"/>
</dbReference>
<accession>A0ABR0VLX3</accession>
<evidence type="ECO:0000256" key="1">
    <source>
        <dbReference type="ARBA" id="ARBA00022801"/>
    </source>
</evidence>
<protein>
    <recommendedName>
        <fullName evidence="2">Nudix hydrolase domain-containing protein</fullName>
    </recommendedName>
</protein>
<dbReference type="PANTHER" id="PTHR11839:SF22">
    <property type="entry name" value="NUDIX HYDROLASE 26, CHLOROPLASTIC"/>
    <property type="match status" value="1"/>
</dbReference>
<gene>
    <name evidence="3" type="ORF">DH2020_030320</name>
</gene>
<dbReference type="InterPro" id="IPR015797">
    <property type="entry name" value="NUDIX_hydrolase-like_dom_sf"/>
</dbReference>
<comment type="caution">
    <text evidence="3">The sequence shown here is derived from an EMBL/GenBank/DDBJ whole genome shotgun (WGS) entry which is preliminary data.</text>
</comment>
<sequence>MALCRSFLHFNSPLQRIHTATLLFPNCPPRLQNSLRCHSQLLFRHYHRHPWTAHQKIFAASRLDIPDSWQMPQGGIDESEDPRNAVIRELREEETGVTSADIIAEDEEVNLLGDGTEKAEFGQWSWMSPQEIVDHVSLLSDPMETAVDFKKPVYREVLKVFSPYL</sequence>
<dbReference type="Pfam" id="PF00293">
    <property type="entry name" value="NUDIX"/>
    <property type="match status" value="1"/>
</dbReference>
<keyword evidence="4" id="KW-1185">Reference proteome</keyword>
<dbReference type="Proteomes" id="UP001318860">
    <property type="component" value="Unassembled WGS sequence"/>
</dbReference>
<reference evidence="3 4" key="1">
    <citation type="journal article" date="2021" name="Comput. Struct. Biotechnol. J.">
        <title>De novo genome assembly of the potent medicinal plant Rehmannia glutinosa using nanopore technology.</title>
        <authorList>
            <person name="Ma L."/>
            <person name="Dong C."/>
            <person name="Song C."/>
            <person name="Wang X."/>
            <person name="Zheng X."/>
            <person name="Niu Y."/>
            <person name="Chen S."/>
            <person name="Feng W."/>
        </authorList>
    </citation>
    <scope>NUCLEOTIDE SEQUENCE [LARGE SCALE GENOMIC DNA]</scope>
    <source>
        <strain evidence="3">DH-2019</strain>
    </source>
</reference>
<dbReference type="SUPFAM" id="SSF55811">
    <property type="entry name" value="Nudix"/>
    <property type="match status" value="1"/>
</dbReference>
<dbReference type="InterPro" id="IPR000086">
    <property type="entry name" value="NUDIX_hydrolase_dom"/>
</dbReference>
<evidence type="ECO:0000313" key="4">
    <source>
        <dbReference type="Proteomes" id="UP001318860"/>
    </source>
</evidence>
<evidence type="ECO:0000259" key="2">
    <source>
        <dbReference type="Pfam" id="PF00293"/>
    </source>
</evidence>
<keyword evidence="1" id="KW-0378">Hydrolase</keyword>
<feature type="domain" description="Nudix hydrolase" evidence="2">
    <location>
        <begin position="56"/>
        <end position="133"/>
    </location>
</feature>
<evidence type="ECO:0000313" key="3">
    <source>
        <dbReference type="EMBL" id="KAK6135937.1"/>
    </source>
</evidence>
<proteinExistence type="predicted"/>
<name>A0ABR0VLX3_REHGL</name>
<dbReference type="Gene3D" id="3.90.79.10">
    <property type="entry name" value="Nucleoside Triphosphate Pyrophosphohydrolase"/>
    <property type="match status" value="1"/>
</dbReference>
<dbReference type="EMBL" id="JABTTQ020001060">
    <property type="protein sequence ID" value="KAK6135937.1"/>
    <property type="molecule type" value="Genomic_DNA"/>
</dbReference>
<organism evidence="3 4">
    <name type="scientific">Rehmannia glutinosa</name>
    <name type="common">Chinese foxglove</name>
    <dbReference type="NCBI Taxonomy" id="99300"/>
    <lineage>
        <taxon>Eukaryota</taxon>
        <taxon>Viridiplantae</taxon>
        <taxon>Streptophyta</taxon>
        <taxon>Embryophyta</taxon>
        <taxon>Tracheophyta</taxon>
        <taxon>Spermatophyta</taxon>
        <taxon>Magnoliopsida</taxon>
        <taxon>eudicotyledons</taxon>
        <taxon>Gunneridae</taxon>
        <taxon>Pentapetalae</taxon>
        <taxon>asterids</taxon>
        <taxon>lamiids</taxon>
        <taxon>Lamiales</taxon>
        <taxon>Orobanchaceae</taxon>
        <taxon>Rehmannieae</taxon>
        <taxon>Rehmannia</taxon>
    </lineage>
</organism>